<dbReference type="InterPro" id="IPR033690">
    <property type="entry name" value="Adenylat_kinase_CS"/>
</dbReference>
<dbReference type="GO" id="GO:0004017">
    <property type="term" value="F:AMP kinase activity"/>
    <property type="evidence" value="ECO:0007669"/>
    <property type="project" value="UniProtKB-EC"/>
</dbReference>
<evidence type="ECO:0000313" key="10">
    <source>
        <dbReference type="Proteomes" id="UP000239757"/>
    </source>
</evidence>
<comment type="similarity">
    <text evidence="2 8">Belongs to the adenylate kinase family.</text>
</comment>
<protein>
    <recommendedName>
        <fullName evidence="3">adenylate kinase</fullName>
        <ecNumber evidence="3">2.7.4.3</ecNumber>
    </recommendedName>
    <alternativeName>
        <fullName evidence="7">ATP:AMP phosphotransferase</fullName>
    </alternativeName>
</protein>
<evidence type="ECO:0000256" key="5">
    <source>
        <dbReference type="ARBA" id="ARBA00022741"/>
    </source>
</evidence>
<keyword evidence="6 8" id="KW-0418">Kinase</keyword>
<dbReference type="Pfam" id="PF00406">
    <property type="entry name" value="ADK"/>
    <property type="match status" value="1"/>
</dbReference>
<dbReference type="SUPFAM" id="SSF52540">
    <property type="entry name" value="P-loop containing nucleoside triphosphate hydrolases"/>
    <property type="match status" value="1"/>
</dbReference>
<dbReference type="GO" id="GO:0046872">
    <property type="term" value="F:metal ion binding"/>
    <property type="evidence" value="ECO:0007669"/>
    <property type="project" value="UniProtKB-KW"/>
</dbReference>
<dbReference type="CDD" id="cd01428">
    <property type="entry name" value="ADK"/>
    <property type="match status" value="1"/>
</dbReference>
<evidence type="ECO:0000256" key="6">
    <source>
        <dbReference type="ARBA" id="ARBA00022777"/>
    </source>
</evidence>
<comment type="cofactor">
    <cofactor evidence="1">
        <name>Mg(2+)</name>
        <dbReference type="ChEBI" id="CHEBI:18420"/>
    </cofactor>
</comment>
<evidence type="ECO:0000256" key="7">
    <source>
        <dbReference type="ARBA" id="ARBA00031517"/>
    </source>
</evidence>
<organism evidence="9 10">
    <name type="scientific">Gossypium barbadense</name>
    <name type="common">Sea Island cotton</name>
    <name type="synonym">Hibiscus barbadensis</name>
    <dbReference type="NCBI Taxonomy" id="3634"/>
    <lineage>
        <taxon>Eukaryota</taxon>
        <taxon>Viridiplantae</taxon>
        <taxon>Streptophyta</taxon>
        <taxon>Embryophyta</taxon>
        <taxon>Tracheophyta</taxon>
        <taxon>Spermatophyta</taxon>
        <taxon>Magnoliopsida</taxon>
        <taxon>eudicotyledons</taxon>
        <taxon>Gunneridae</taxon>
        <taxon>Pentapetalae</taxon>
        <taxon>rosids</taxon>
        <taxon>malvids</taxon>
        <taxon>Malvales</taxon>
        <taxon>Malvaceae</taxon>
        <taxon>Malvoideae</taxon>
        <taxon>Gossypium</taxon>
    </lineage>
</organism>
<evidence type="ECO:0000256" key="2">
    <source>
        <dbReference type="ARBA" id="ARBA00007220"/>
    </source>
</evidence>
<dbReference type="OrthoDB" id="9927103at2759"/>
<reference evidence="9 10" key="1">
    <citation type="submission" date="2015-01" db="EMBL/GenBank/DDBJ databases">
        <title>Genome of allotetraploid Gossypium barbadense reveals genomic plasticity and fiber elongation in cotton evolution.</title>
        <authorList>
            <person name="Chen X."/>
            <person name="Liu X."/>
            <person name="Zhao B."/>
            <person name="Zheng H."/>
            <person name="Hu Y."/>
            <person name="Lu G."/>
            <person name="Yang C."/>
            <person name="Chen J."/>
            <person name="Shan C."/>
            <person name="Zhang L."/>
            <person name="Zhou Y."/>
            <person name="Wang L."/>
            <person name="Guo W."/>
            <person name="Bai Y."/>
            <person name="Ruan J."/>
            <person name="Shangguan X."/>
            <person name="Mao Y."/>
            <person name="Jiang J."/>
            <person name="Zhu Y."/>
            <person name="Lei J."/>
            <person name="Kang H."/>
            <person name="Chen S."/>
            <person name="He X."/>
            <person name="Wang R."/>
            <person name="Wang Y."/>
            <person name="Chen J."/>
            <person name="Wang L."/>
            <person name="Yu S."/>
            <person name="Wang B."/>
            <person name="Wei J."/>
            <person name="Song S."/>
            <person name="Lu X."/>
            <person name="Gao Z."/>
            <person name="Gu W."/>
            <person name="Deng X."/>
            <person name="Ma D."/>
            <person name="Wang S."/>
            <person name="Liang W."/>
            <person name="Fang L."/>
            <person name="Cai C."/>
            <person name="Zhu X."/>
            <person name="Zhou B."/>
            <person name="Zhang Y."/>
            <person name="Chen Z."/>
            <person name="Xu S."/>
            <person name="Zhu R."/>
            <person name="Wang S."/>
            <person name="Zhang T."/>
            <person name="Zhao G."/>
        </authorList>
    </citation>
    <scope>NUCLEOTIDE SEQUENCE [LARGE SCALE GENOMIC DNA]</scope>
    <source>
        <strain evidence="10">cv. Xinhai21</strain>
        <tissue evidence="9">Leaf</tissue>
    </source>
</reference>
<dbReference type="SUPFAM" id="SSF48576">
    <property type="entry name" value="Terpenoid synthases"/>
    <property type="match status" value="1"/>
</dbReference>
<sequence>MTSSSVNLEEIPSESLMNELLRRMKCAPKPDKRLILIGPPGSGKGTQSPIIKYEHCLCSLATGDMLRAAVSAKTPLGIKAKKAMDKGELISDDLVVGIIDEAMNKPSHKKGFILDGFPRTVAQAQKLSRLLKIFEVVSLFDCDVKIEDYLLKSYYKTASLIAASTKGAGIFSGANRSVTEQMYEYGKNLGLLFQVVDDILDFTQSAEQLGKPAGSDLAKGNLTAQVINMA</sequence>
<evidence type="ECO:0000256" key="8">
    <source>
        <dbReference type="RuleBase" id="RU003330"/>
    </source>
</evidence>
<dbReference type="GO" id="GO:0005524">
    <property type="term" value="F:ATP binding"/>
    <property type="evidence" value="ECO:0007669"/>
    <property type="project" value="InterPro"/>
</dbReference>
<keyword evidence="5" id="KW-0547">Nucleotide-binding</keyword>
<dbReference type="Gene3D" id="3.40.50.300">
    <property type="entry name" value="P-loop containing nucleotide triphosphate hydrolases"/>
    <property type="match status" value="1"/>
</dbReference>
<keyword evidence="4 8" id="KW-0808">Transferase</keyword>
<dbReference type="InterPro" id="IPR027417">
    <property type="entry name" value="P-loop_NTPase"/>
</dbReference>
<evidence type="ECO:0000256" key="3">
    <source>
        <dbReference type="ARBA" id="ARBA00012955"/>
    </source>
</evidence>
<dbReference type="PROSITE" id="PS00444">
    <property type="entry name" value="POLYPRENYL_SYNTHASE_2"/>
    <property type="match status" value="1"/>
</dbReference>
<dbReference type="InterPro" id="IPR000850">
    <property type="entry name" value="Adenylat/UMP-CMP_kin"/>
</dbReference>
<dbReference type="PROSITE" id="PS00113">
    <property type="entry name" value="ADENYLATE_KINASE"/>
    <property type="match status" value="1"/>
</dbReference>
<dbReference type="EMBL" id="KZ665216">
    <property type="protein sequence ID" value="PPS00856.1"/>
    <property type="molecule type" value="Genomic_DNA"/>
</dbReference>
<dbReference type="HAMAP" id="MF_00235">
    <property type="entry name" value="Adenylate_kinase_Adk"/>
    <property type="match status" value="1"/>
</dbReference>
<dbReference type="GO" id="GO:0004659">
    <property type="term" value="F:prenyltransferase activity"/>
    <property type="evidence" value="ECO:0007669"/>
    <property type="project" value="InterPro"/>
</dbReference>
<accession>A0A2P5XBZ2</accession>
<evidence type="ECO:0000256" key="1">
    <source>
        <dbReference type="ARBA" id="ARBA00001946"/>
    </source>
</evidence>
<evidence type="ECO:0000256" key="4">
    <source>
        <dbReference type="ARBA" id="ARBA00022679"/>
    </source>
</evidence>
<dbReference type="GO" id="GO:0008299">
    <property type="term" value="P:isoprenoid biosynthetic process"/>
    <property type="evidence" value="ECO:0007669"/>
    <property type="project" value="InterPro"/>
</dbReference>
<gene>
    <name evidence="9" type="ORF">GOBAR_AA19806</name>
</gene>
<dbReference type="PRINTS" id="PR00094">
    <property type="entry name" value="ADENYLTKNASE"/>
</dbReference>
<name>A0A2P5XBZ2_GOSBA</name>
<evidence type="ECO:0000313" key="9">
    <source>
        <dbReference type="EMBL" id="PPS00856.1"/>
    </source>
</evidence>
<proteinExistence type="inferred from homology"/>
<dbReference type="PANTHER" id="PTHR23359">
    <property type="entry name" value="NUCLEOTIDE KINASE"/>
    <property type="match status" value="1"/>
</dbReference>
<dbReference type="AlphaFoldDB" id="A0A2P5XBZ2"/>
<dbReference type="Proteomes" id="UP000239757">
    <property type="component" value="Unassembled WGS sequence"/>
</dbReference>
<dbReference type="InterPro" id="IPR008949">
    <property type="entry name" value="Isoprenoid_synthase_dom_sf"/>
</dbReference>
<dbReference type="EC" id="2.7.4.3" evidence="3"/>
<dbReference type="InterPro" id="IPR033749">
    <property type="entry name" value="Polyprenyl_synt_CS"/>
</dbReference>